<dbReference type="InterPro" id="IPR013120">
    <property type="entry name" value="FAR_NAD-bd"/>
</dbReference>
<keyword evidence="1" id="KW-0444">Lipid biosynthesis</keyword>
<dbReference type="EMBL" id="AP024445">
    <property type="protein sequence ID" value="BCS22564.1"/>
    <property type="molecule type" value="Genomic_DNA"/>
</dbReference>
<dbReference type="PANTHER" id="PTHR11011">
    <property type="entry name" value="MALE STERILITY PROTEIN 2-RELATED"/>
    <property type="match status" value="1"/>
</dbReference>
<dbReference type="GO" id="GO:0035336">
    <property type="term" value="P:long-chain fatty-acyl-CoA metabolic process"/>
    <property type="evidence" value="ECO:0007669"/>
    <property type="project" value="TreeGrafter"/>
</dbReference>
<dbReference type="GO" id="GO:0080019">
    <property type="term" value="F:alcohol-forming very long-chain fatty acyl-CoA reductase activity"/>
    <property type="evidence" value="ECO:0007669"/>
    <property type="project" value="InterPro"/>
</dbReference>
<reference evidence="3" key="2">
    <citation type="submission" date="2021-02" db="EMBL/GenBank/DDBJ databases">
        <title>Aspergillus puulaauensis MK2 genome sequence.</title>
        <authorList>
            <person name="Futagami T."/>
            <person name="Mori K."/>
            <person name="Kadooka C."/>
            <person name="Tanaka T."/>
        </authorList>
    </citation>
    <scope>NUCLEOTIDE SEQUENCE</scope>
    <source>
        <strain evidence="3">MK2</strain>
    </source>
</reference>
<evidence type="ECO:0000259" key="2">
    <source>
        <dbReference type="Pfam" id="PF07993"/>
    </source>
</evidence>
<dbReference type="SUPFAM" id="SSF51735">
    <property type="entry name" value="NAD(P)-binding Rossmann-fold domains"/>
    <property type="match status" value="1"/>
</dbReference>
<dbReference type="EC" id="1.2.1.84" evidence="1"/>
<dbReference type="Gene3D" id="3.40.50.720">
    <property type="entry name" value="NAD(P)-binding Rossmann-like Domain"/>
    <property type="match status" value="1"/>
</dbReference>
<keyword evidence="1" id="KW-0560">Oxidoreductase</keyword>
<dbReference type="InterPro" id="IPR026055">
    <property type="entry name" value="FAR"/>
</dbReference>
<organism evidence="3 4">
    <name type="scientific">Aspergillus puulaauensis</name>
    <dbReference type="NCBI Taxonomy" id="1220207"/>
    <lineage>
        <taxon>Eukaryota</taxon>
        <taxon>Fungi</taxon>
        <taxon>Dikarya</taxon>
        <taxon>Ascomycota</taxon>
        <taxon>Pezizomycotina</taxon>
        <taxon>Eurotiomycetes</taxon>
        <taxon>Eurotiomycetidae</taxon>
        <taxon>Eurotiales</taxon>
        <taxon>Aspergillaceae</taxon>
        <taxon>Aspergillus</taxon>
    </lineage>
</organism>
<sequence>MTSPQCNFEYAQSFAEQTIFLTGSTGGVGGCLLYQLAVQLPTKKIYTLCRGSKENAIAKWKKSMGNCANTILATEKIVFVLGDILLPNYGLSEHDLISVRNDTTAIFHSAASIALNNDLAEAIEQNCLPSLELARMATSFPKLKLLVQMSTAYVNTFLPDGKVLEKIYTDVAEQDPEQELQHILKTGGHPNTTQYSWPYAHSKHLMERLLQHRHSDLPILIIRPSIIGPAIRHPFPHYGPPGSNPASTFVRIFLSSGPDPMIFHTPKGRTSGTNILDEVPVDWVANIALLHFAAGSLGIVHAGAQLYIPRKLDDFLGAMQDNSRKVASPQQLPKIIFCSDHSVEQCFLAELFQICTNDWDFDCQRSSQFKGLAGPLSIRIDGHDVIKFTESRVQAISKEVVSAIYSAKL</sequence>
<protein>
    <recommendedName>
        <fullName evidence="1">Fatty acyl-CoA reductase</fullName>
        <ecNumber evidence="1">1.2.1.84</ecNumber>
    </recommendedName>
</protein>
<accession>A0A7R7XJS4</accession>
<comment type="function">
    <text evidence="1">Catalyzes the reduction of fatty acyl-CoA to fatty alcohols.</text>
</comment>
<keyword evidence="1" id="KW-0521">NADP</keyword>
<gene>
    <name evidence="3" type="ORF">APUU_30789S</name>
</gene>
<evidence type="ECO:0000256" key="1">
    <source>
        <dbReference type="RuleBase" id="RU363097"/>
    </source>
</evidence>
<dbReference type="OrthoDB" id="429813at2759"/>
<keyword evidence="1" id="KW-0443">Lipid metabolism</keyword>
<evidence type="ECO:0000313" key="4">
    <source>
        <dbReference type="Proteomes" id="UP000654913"/>
    </source>
</evidence>
<reference evidence="3" key="1">
    <citation type="submission" date="2021-01" db="EMBL/GenBank/DDBJ databases">
        <authorList>
            <consortium name="Aspergillus puulaauensis MK2 genome sequencing consortium"/>
            <person name="Kazuki M."/>
            <person name="Futagami T."/>
        </authorList>
    </citation>
    <scope>NUCLEOTIDE SEQUENCE</scope>
    <source>
        <strain evidence="3">MK2</strain>
    </source>
</reference>
<dbReference type="AlphaFoldDB" id="A0A7R7XJS4"/>
<dbReference type="KEGG" id="apuu:APUU_30789S"/>
<keyword evidence="4" id="KW-1185">Reference proteome</keyword>
<comment type="similarity">
    <text evidence="1">Belongs to the fatty acyl-CoA reductase family.</text>
</comment>
<dbReference type="Pfam" id="PF07993">
    <property type="entry name" value="NAD_binding_4"/>
    <property type="match status" value="1"/>
</dbReference>
<dbReference type="PANTHER" id="PTHR11011:SF45">
    <property type="entry name" value="FATTY ACYL-COA REDUCTASE CG8306-RELATED"/>
    <property type="match status" value="1"/>
</dbReference>
<name>A0A7R7XJS4_9EURO</name>
<dbReference type="GO" id="GO:0005777">
    <property type="term" value="C:peroxisome"/>
    <property type="evidence" value="ECO:0007669"/>
    <property type="project" value="TreeGrafter"/>
</dbReference>
<proteinExistence type="inferred from homology"/>
<dbReference type="GO" id="GO:0102965">
    <property type="term" value="F:alcohol-forming long-chain fatty acyl-CoA reductase activity"/>
    <property type="evidence" value="ECO:0007669"/>
    <property type="project" value="UniProtKB-EC"/>
</dbReference>
<dbReference type="RefSeq" id="XP_041554758.1">
    <property type="nucleotide sequence ID" value="XM_041701921.1"/>
</dbReference>
<evidence type="ECO:0000313" key="3">
    <source>
        <dbReference type="EMBL" id="BCS22564.1"/>
    </source>
</evidence>
<feature type="domain" description="Thioester reductase (TE)" evidence="2">
    <location>
        <begin position="21"/>
        <end position="287"/>
    </location>
</feature>
<dbReference type="GeneID" id="64972569"/>
<dbReference type="InterPro" id="IPR036291">
    <property type="entry name" value="NAD(P)-bd_dom_sf"/>
</dbReference>
<comment type="catalytic activity">
    <reaction evidence="1">
        <text>a long-chain fatty acyl-CoA + 2 NADPH + 2 H(+) = a long-chain primary fatty alcohol + 2 NADP(+) + CoA</text>
        <dbReference type="Rhea" id="RHEA:52716"/>
        <dbReference type="ChEBI" id="CHEBI:15378"/>
        <dbReference type="ChEBI" id="CHEBI:57287"/>
        <dbReference type="ChEBI" id="CHEBI:57783"/>
        <dbReference type="ChEBI" id="CHEBI:58349"/>
        <dbReference type="ChEBI" id="CHEBI:77396"/>
        <dbReference type="ChEBI" id="CHEBI:83139"/>
        <dbReference type="EC" id="1.2.1.84"/>
    </reaction>
</comment>
<dbReference type="Proteomes" id="UP000654913">
    <property type="component" value="Chromosome 3"/>
</dbReference>